<dbReference type="GO" id="GO:0032259">
    <property type="term" value="P:methylation"/>
    <property type="evidence" value="ECO:0007669"/>
    <property type="project" value="UniProtKB-KW"/>
</dbReference>
<proteinExistence type="predicted"/>
<keyword evidence="3" id="KW-1185">Reference proteome</keyword>
<organism evidence="2 3">
    <name type="scientific">Psychrobacillus psychrotolerans</name>
    <dbReference type="NCBI Taxonomy" id="126156"/>
    <lineage>
        <taxon>Bacteria</taxon>
        <taxon>Bacillati</taxon>
        <taxon>Bacillota</taxon>
        <taxon>Bacilli</taxon>
        <taxon>Bacillales</taxon>
        <taxon>Bacillaceae</taxon>
        <taxon>Psychrobacillus</taxon>
    </lineage>
</organism>
<protein>
    <submittedName>
        <fullName evidence="2">23S rRNA (Guanine745-N1)-methyltransferase</fullName>
    </submittedName>
</protein>
<sequence length="258" mass="29302">MLNNPTTLSDWVTPHSIEWYEQLSALQRVYKYNWNSTITIPNGESVFDEEVTRLIKNKKVLDVGCGHGEFTKYCSSFARQIVGFDVTENFLEIANVNEKSNLSFQAGNTKHGMPFEKEEFECAYIRKGPTSAYSSLAEIVKKGGIILGLHPGDDFGKELPQIFPKLFEQSLGTPFLDKIELQLANNKYTTSKIDYVVSTEYLHSPLDVLKLRCFGQRASVYDKLKEEDLEEVTKIFNENSTINGLAVTNSFYIVRLIV</sequence>
<dbReference type="CDD" id="cd02440">
    <property type="entry name" value="AdoMet_MTases"/>
    <property type="match status" value="1"/>
</dbReference>
<evidence type="ECO:0000313" key="2">
    <source>
        <dbReference type="EMBL" id="SFQ69618.1"/>
    </source>
</evidence>
<keyword evidence="2" id="KW-0808">Transferase</keyword>
<dbReference type="Proteomes" id="UP000198734">
    <property type="component" value="Unassembled WGS sequence"/>
</dbReference>
<name>A0A1I6ALL4_9BACI</name>
<dbReference type="AlphaFoldDB" id="A0A1I6ALL4"/>
<dbReference type="RefSeq" id="WP_093538098.1">
    <property type="nucleotide sequence ID" value="NZ_FOXU01000008.1"/>
</dbReference>
<dbReference type="EMBL" id="FOXU01000008">
    <property type="protein sequence ID" value="SFQ69618.1"/>
    <property type="molecule type" value="Genomic_DNA"/>
</dbReference>
<dbReference type="OrthoDB" id="5522265at2"/>
<dbReference type="InterPro" id="IPR029063">
    <property type="entry name" value="SAM-dependent_MTases_sf"/>
</dbReference>
<dbReference type="InterPro" id="IPR041698">
    <property type="entry name" value="Methyltransf_25"/>
</dbReference>
<dbReference type="STRING" id="126156.SAMN05421670_3454"/>
<keyword evidence="2" id="KW-0489">Methyltransferase</keyword>
<dbReference type="Gene3D" id="3.40.50.150">
    <property type="entry name" value="Vaccinia Virus protein VP39"/>
    <property type="match status" value="1"/>
</dbReference>
<accession>A0A1I6ALL4</accession>
<reference evidence="3" key="1">
    <citation type="submission" date="2016-10" db="EMBL/GenBank/DDBJ databases">
        <authorList>
            <person name="Varghese N."/>
            <person name="Submissions S."/>
        </authorList>
    </citation>
    <scope>NUCLEOTIDE SEQUENCE [LARGE SCALE GENOMIC DNA]</scope>
    <source>
        <strain evidence="3">DSM 11706</strain>
    </source>
</reference>
<evidence type="ECO:0000259" key="1">
    <source>
        <dbReference type="Pfam" id="PF13649"/>
    </source>
</evidence>
<dbReference type="GO" id="GO:0008168">
    <property type="term" value="F:methyltransferase activity"/>
    <property type="evidence" value="ECO:0007669"/>
    <property type="project" value="UniProtKB-KW"/>
</dbReference>
<dbReference type="Pfam" id="PF13649">
    <property type="entry name" value="Methyltransf_25"/>
    <property type="match status" value="1"/>
</dbReference>
<gene>
    <name evidence="2" type="ORF">SAMN05421670_3454</name>
</gene>
<evidence type="ECO:0000313" key="3">
    <source>
        <dbReference type="Proteomes" id="UP000198734"/>
    </source>
</evidence>
<feature type="domain" description="Methyltransferase" evidence="1">
    <location>
        <begin position="60"/>
        <end position="142"/>
    </location>
</feature>
<dbReference type="SUPFAM" id="SSF53335">
    <property type="entry name" value="S-adenosyl-L-methionine-dependent methyltransferases"/>
    <property type="match status" value="1"/>
</dbReference>